<evidence type="ECO:0000313" key="1">
    <source>
        <dbReference type="EMBL" id="RNB68615.1"/>
    </source>
</evidence>
<keyword evidence="2" id="KW-1185">Reference proteome</keyword>
<dbReference type="Pfam" id="PF13419">
    <property type="entry name" value="HAD_2"/>
    <property type="match status" value="1"/>
</dbReference>
<dbReference type="InterPro" id="IPR041492">
    <property type="entry name" value="HAD_2"/>
</dbReference>
<keyword evidence="1" id="KW-0378">Hydrolase</keyword>
<organism evidence="1 2">
    <name type="scientific">Brevibacillus invocatus</name>
    <dbReference type="NCBI Taxonomy" id="173959"/>
    <lineage>
        <taxon>Bacteria</taxon>
        <taxon>Bacillati</taxon>
        <taxon>Bacillota</taxon>
        <taxon>Bacilli</taxon>
        <taxon>Bacillales</taxon>
        <taxon>Paenibacillaceae</taxon>
        <taxon>Brevibacillus</taxon>
    </lineage>
</organism>
<dbReference type="NCBIfam" id="TIGR01549">
    <property type="entry name" value="HAD-SF-IA-v1"/>
    <property type="match status" value="1"/>
</dbReference>
<protein>
    <submittedName>
        <fullName evidence="1">HAD family hydrolase</fullName>
    </submittedName>
</protein>
<dbReference type="PANTHER" id="PTHR43434:SF1">
    <property type="entry name" value="PHOSPHOGLYCOLATE PHOSPHATASE"/>
    <property type="match status" value="1"/>
</dbReference>
<dbReference type="GO" id="GO:0006281">
    <property type="term" value="P:DNA repair"/>
    <property type="evidence" value="ECO:0007669"/>
    <property type="project" value="TreeGrafter"/>
</dbReference>
<dbReference type="AlphaFoldDB" id="A0A3M8C133"/>
<reference evidence="1 2" key="1">
    <citation type="submission" date="2018-10" db="EMBL/GenBank/DDBJ databases">
        <title>Phylogenomics of Brevibacillus.</title>
        <authorList>
            <person name="Dunlap C."/>
        </authorList>
    </citation>
    <scope>NUCLEOTIDE SEQUENCE [LARGE SCALE GENOMIC DNA]</scope>
    <source>
        <strain evidence="1 2">JCM 12215</strain>
    </source>
</reference>
<dbReference type="InterPro" id="IPR050155">
    <property type="entry name" value="HAD-like_hydrolase_sf"/>
</dbReference>
<dbReference type="InterPro" id="IPR006439">
    <property type="entry name" value="HAD-SF_hydro_IA"/>
</dbReference>
<dbReference type="Proteomes" id="UP000282028">
    <property type="component" value="Unassembled WGS sequence"/>
</dbReference>
<sequence>MDNTLLQSRINFPGMKKAVFDLLVQHQLMDPKLDYTKHSASQLIDFGRHSGRITHEIEASVWDTIVAYETEGMHGAALEDGAAEVLDALKSHYTLVILTNNARSAAIKALNETAIIHSFDQIAGREQMTMLKPSPSGIHFILEQYPDISAEQWVMVGDSWIDGKAAQDGGVSFIAYQGDQQEMEGHGVTPVAYIGHLRELLSPGILK</sequence>
<evidence type="ECO:0000313" key="2">
    <source>
        <dbReference type="Proteomes" id="UP000282028"/>
    </source>
</evidence>
<dbReference type="InterPro" id="IPR036412">
    <property type="entry name" value="HAD-like_sf"/>
</dbReference>
<dbReference type="GO" id="GO:0005829">
    <property type="term" value="C:cytosol"/>
    <property type="evidence" value="ECO:0007669"/>
    <property type="project" value="TreeGrafter"/>
</dbReference>
<dbReference type="InterPro" id="IPR023214">
    <property type="entry name" value="HAD_sf"/>
</dbReference>
<dbReference type="SUPFAM" id="SSF56784">
    <property type="entry name" value="HAD-like"/>
    <property type="match status" value="1"/>
</dbReference>
<dbReference type="Gene3D" id="3.40.50.1000">
    <property type="entry name" value="HAD superfamily/HAD-like"/>
    <property type="match status" value="1"/>
</dbReference>
<dbReference type="PANTHER" id="PTHR43434">
    <property type="entry name" value="PHOSPHOGLYCOLATE PHOSPHATASE"/>
    <property type="match status" value="1"/>
</dbReference>
<proteinExistence type="predicted"/>
<dbReference type="OrthoDB" id="9807630at2"/>
<dbReference type="EMBL" id="RHHR01000043">
    <property type="protein sequence ID" value="RNB68615.1"/>
    <property type="molecule type" value="Genomic_DNA"/>
</dbReference>
<comment type="caution">
    <text evidence="1">The sequence shown here is derived from an EMBL/GenBank/DDBJ whole genome shotgun (WGS) entry which is preliminary data.</text>
</comment>
<accession>A0A3M8C133</accession>
<name>A0A3M8C133_9BACL</name>
<dbReference type="GO" id="GO:0008967">
    <property type="term" value="F:phosphoglycolate phosphatase activity"/>
    <property type="evidence" value="ECO:0007669"/>
    <property type="project" value="TreeGrafter"/>
</dbReference>
<dbReference type="CDD" id="cd01427">
    <property type="entry name" value="HAD_like"/>
    <property type="match status" value="1"/>
</dbReference>
<gene>
    <name evidence="1" type="ORF">EDM52_20030</name>
</gene>